<dbReference type="PANTHER" id="PTHR46422">
    <property type="entry name" value="SERINE/THREONINE-PROTEIN PHOSPHATASE BSL3"/>
    <property type="match status" value="1"/>
</dbReference>
<dbReference type="Proteomes" id="UP000245207">
    <property type="component" value="Unassembled WGS sequence"/>
</dbReference>
<name>A0A2U1PRW2_ARTAN</name>
<evidence type="ECO:0000313" key="2">
    <source>
        <dbReference type="Proteomes" id="UP000245207"/>
    </source>
</evidence>
<reference evidence="1 2" key="1">
    <citation type="journal article" date="2018" name="Mol. Plant">
        <title>The genome of Artemisia annua provides insight into the evolution of Asteraceae family and artemisinin biosynthesis.</title>
        <authorList>
            <person name="Shen Q."/>
            <person name="Zhang L."/>
            <person name="Liao Z."/>
            <person name="Wang S."/>
            <person name="Yan T."/>
            <person name="Shi P."/>
            <person name="Liu M."/>
            <person name="Fu X."/>
            <person name="Pan Q."/>
            <person name="Wang Y."/>
            <person name="Lv Z."/>
            <person name="Lu X."/>
            <person name="Zhang F."/>
            <person name="Jiang W."/>
            <person name="Ma Y."/>
            <person name="Chen M."/>
            <person name="Hao X."/>
            <person name="Li L."/>
            <person name="Tang Y."/>
            <person name="Lv G."/>
            <person name="Zhou Y."/>
            <person name="Sun X."/>
            <person name="Brodelius P.E."/>
            <person name="Rose J.K.C."/>
            <person name="Tang K."/>
        </authorList>
    </citation>
    <scope>NUCLEOTIDE SEQUENCE [LARGE SCALE GENOMIC DNA]</scope>
    <source>
        <strain evidence="2">cv. Huhao1</strain>
        <tissue evidence="1">Leaf</tissue>
    </source>
</reference>
<accession>A0A2U1PRW2</accession>
<dbReference type="PANTHER" id="PTHR46422:SF6">
    <property type="entry name" value="SERINE_THREONINE-PROTEIN PHOSPHATASE BSL1"/>
    <property type="match status" value="1"/>
</dbReference>
<gene>
    <name evidence="1" type="ORF">CTI12_AA110700</name>
</gene>
<protein>
    <submittedName>
        <fullName evidence="1">Serine/threonine-protein phosphatase BSL1</fullName>
    </submittedName>
</protein>
<keyword evidence="2" id="KW-1185">Reference proteome</keyword>
<comment type="caution">
    <text evidence="1">The sequence shown here is derived from an EMBL/GenBank/DDBJ whole genome shotgun (WGS) entry which is preliminary data.</text>
</comment>
<dbReference type="AlphaFoldDB" id="A0A2U1PRW2"/>
<organism evidence="1 2">
    <name type="scientific">Artemisia annua</name>
    <name type="common">Sweet wormwood</name>
    <dbReference type="NCBI Taxonomy" id="35608"/>
    <lineage>
        <taxon>Eukaryota</taxon>
        <taxon>Viridiplantae</taxon>
        <taxon>Streptophyta</taxon>
        <taxon>Embryophyta</taxon>
        <taxon>Tracheophyta</taxon>
        <taxon>Spermatophyta</taxon>
        <taxon>Magnoliopsida</taxon>
        <taxon>eudicotyledons</taxon>
        <taxon>Gunneridae</taxon>
        <taxon>Pentapetalae</taxon>
        <taxon>asterids</taxon>
        <taxon>campanulids</taxon>
        <taxon>Asterales</taxon>
        <taxon>Asteraceae</taxon>
        <taxon>Asteroideae</taxon>
        <taxon>Anthemideae</taxon>
        <taxon>Artemisiinae</taxon>
        <taxon>Artemisia</taxon>
    </lineage>
</organism>
<evidence type="ECO:0000313" key="1">
    <source>
        <dbReference type="EMBL" id="PWA88506.1"/>
    </source>
</evidence>
<dbReference type="EMBL" id="PKPP01000809">
    <property type="protein sequence ID" value="PWA88506.1"/>
    <property type="molecule type" value="Genomic_DNA"/>
</dbReference>
<dbReference type="OrthoDB" id="1724687at2759"/>
<sequence length="314" mass="34565">MEQSQPFLAFLAPSCGVVFQLEKVGRMWRNCLVRDFLGEGEGDGGWNTHQELKSDLKDLYINSASQIDVAGDKKAVVVHVSFKATYAAHPTDDVLLHFAALRSWRTTSPRAAHAAAAVGTMVLFQSGIGPARHSTDDLYVLDMSNDKYKCPRGIRVSFQIAVLKRRLGCFNGCLDLLKNCSLIAVLVILKVADLIVADTNKSHPLNFHGTISALPCIFGAKLWGSIPAGGKISCRIFEGTIRWLEKICWEDVGYVLDLLGVCRKLGGCGGIVWFVISWGKVKEMEAGFYGYGLGIWLGWALRLGRGIMDRIWLS</sequence>
<proteinExistence type="predicted"/>
<dbReference type="STRING" id="35608.A0A2U1PRW2"/>